<sequence length="118" mass="13730">MPHPLPVRDRWHIFESMKPVVFIVLIFILSSCENREVKYSGLNDLAVGTQQVVLYDNNEFYLELSLGGAKGTYEIKNDTVHLTYNDKPKNWPEKLLITDSYFITLNKDSSIEPIRIKR</sequence>
<protein>
    <submittedName>
        <fullName evidence="1">Uncharacterized protein</fullName>
    </submittedName>
</protein>
<comment type="caution">
    <text evidence="1">The sequence shown here is derived from an EMBL/GenBank/DDBJ whole genome shotgun (WGS) entry which is preliminary data.</text>
</comment>
<keyword evidence="2" id="KW-1185">Reference proteome</keyword>
<evidence type="ECO:0000313" key="2">
    <source>
        <dbReference type="Proteomes" id="UP000233782"/>
    </source>
</evidence>
<name>A0A2N3U6L3_9BACT</name>
<accession>A0A2N3U6L3</accession>
<evidence type="ECO:0000313" key="1">
    <source>
        <dbReference type="EMBL" id="PKV62386.1"/>
    </source>
</evidence>
<dbReference type="AlphaFoldDB" id="A0A2N3U6L3"/>
<organism evidence="1 2">
    <name type="scientific">Pontibacter ramchanderi</name>
    <dbReference type="NCBI Taxonomy" id="1179743"/>
    <lineage>
        <taxon>Bacteria</taxon>
        <taxon>Pseudomonadati</taxon>
        <taxon>Bacteroidota</taxon>
        <taxon>Cytophagia</taxon>
        <taxon>Cytophagales</taxon>
        <taxon>Hymenobacteraceae</taxon>
        <taxon>Pontibacter</taxon>
    </lineage>
</organism>
<dbReference type="Proteomes" id="UP000233782">
    <property type="component" value="Unassembled WGS sequence"/>
</dbReference>
<gene>
    <name evidence="1" type="ORF">BD749_3894</name>
</gene>
<dbReference type="EMBL" id="PJMU01000011">
    <property type="protein sequence ID" value="PKV62386.1"/>
    <property type="molecule type" value="Genomic_DNA"/>
</dbReference>
<proteinExistence type="predicted"/>
<reference evidence="1 2" key="1">
    <citation type="submission" date="2017-12" db="EMBL/GenBank/DDBJ databases">
        <title>Genomic Encyclopedia of Type Strains, Phase III (KMG-III): the genomes of soil and plant-associated and newly described type strains.</title>
        <authorList>
            <person name="Whitman W."/>
        </authorList>
    </citation>
    <scope>NUCLEOTIDE SEQUENCE [LARGE SCALE GENOMIC DNA]</scope>
    <source>
        <strain evidence="1 2">LP43</strain>
    </source>
</reference>